<dbReference type="SUPFAM" id="SSF49785">
    <property type="entry name" value="Galactose-binding domain-like"/>
    <property type="match status" value="1"/>
</dbReference>
<dbReference type="InterPro" id="IPR003305">
    <property type="entry name" value="CenC_carb-bd"/>
</dbReference>
<dbReference type="RefSeq" id="WP_377087643.1">
    <property type="nucleotide sequence ID" value="NZ_JBHSJL010000014.1"/>
</dbReference>
<organism evidence="3 4">
    <name type="scientific">Rubritalea tangerina</name>
    <dbReference type="NCBI Taxonomy" id="430798"/>
    <lineage>
        <taxon>Bacteria</taxon>
        <taxon>Pseudomonadati</taxon>
        <taxon>Verrucomicrobiota</taxon>
        <taxon>Verrucomicrobiia</taxon>
        <taxon>Verrucomicrobiales</taxon>
        <taxon>Rubritaleaceae</taxon>
        <taxon>Rubritalea</taxon>
    </lineage>
</organism>
<dbReference type="Pfam" id="PF02018">
    <property type="entry name" value="CBM_4_9"/>
    <property type="match status" value="1"/>
</dbReference>
<proteinExistence type="predicted"/>
<dbReference type="Proteomes" id="UP001597389">
    <property type="component" value="Unassembled WGS sequence"/>
</dbReference>
<sequence length="203" mass="23351">MKLPHLLTTICLINFTNAADSNIVENGDFKSKRLKEWDIRPTKGYYTKDIEPKISKGSIQFSKLRGEYPRDLVFRQFVDLKPNTQYAVSFEAKGNVDPKNKIVFGVGRPHFACPKKDLTDYFHLKLTKLKITPEWQTFSYEFKTIYKTDNKDARKNGFNESAAKKEWAKATTDPGEAPTHVIFKLGDIEGDISIRNVQLVEKK</sequence>
<accession>A0ABW4ZDH3</accession>
<dbReference type="InterPro" id="IPR008979">
    <property type="entry name" value="Galactose-bd-like_sf"/>
</dbReference>
<comment type="caution">
    <text evidence="3">The sequence shown here is derived from an EMBL/GenBank/DDBJ whole genome shotgun (WGS) entry which is preliminary data.</text>
</comment>
<evidence type="ECO:0000313" key="3">
    <source>
        <dbReference type="EMBL" id="MFD2159571.1"/>
    </source>
</evidence>
<name>A0ABW4ZDH3_9BACT</name>
<evidence type="ECO:0000256" key="1">
    <source>
        <dbReference type="ARBA" id="ARBA00022801"/>
    </source>
</evidence>
<keyword evidence="4" id="KW-1185">Reference proteome</keyword>
<reference evidence="4" key="1">
    <citation type="journal article" date="2019" name="Int. J. Syst. Evol. Microbiol.">
        <title>The Global Catalogue of Microorganisms (GCM) 10K type strain sequencing project: providing services to taxonomists for standard genome sequencing and annotation.</title>
        <authorList>
            <consortium name="The Broad Institute Genomics Platform"/>
            <consortium name="The Broad Institute Genome Sequencing Center for Infectious Disease"/>
            <person name="Wu L."/>
            <person name="Ma J."/>
        </authorList>
    </citation>
    <scope>NUCLEOTIDE SEQUENCE [LARGE SCALE GENOMIC DNA]</scope>
    <source>
        <strain evidence="4">CCUG 57942</strain>
    </source>
</reference>
<dbReference type="Gene3D" id="2.60.120.260">
    <property type="entry name" value="Galactose-binding domain-like"/>
    <property type="match status" value="1"/>
</dbReference>
<feature type="domain" description="CBM-cenC" evidence="2">
    <location>
        <begin position="21"/>
        <end position="149"/>
    </location>
</feature>
<protein>
    <submittedName>
        <fullName evidence="3">Carbohydrate binding domain-containing protein</fullName>
    </submittedName>
</protein>
<evidence type="ECO:0000313" key="4">
    <source>
        <dbReference type="Proteomes" id="UP001597389"/>
    </source>
</evidence>
<keyword evidence="1" id="KW-0378">Hydrolase</keyword>
<dbReference type="EMBL" id="JBHUJB010000047">
    <property type="protein sequence ID" value="MFD2159571.1"/>
    <property type="molecule type" value="Genomic_DNA"/>
</dbReference>
<evidence type="ECO:0000259" key="2">
    <source>
        <dbReference type="Pfam" id="PF02018"/>
    </source>
</evidence>
<gene>
    <name evidence="3" type="ORF">ACFSW8_11720</name>
</gene>